<dbReference type="PANTHER" id="PTHR43429">
    <property type="entry name" value="PYRIDINE NUCLEOTIDE-DISULFIDE OXIDOREDUCTASE DOMAIN-CONTAINING"/>
    <property type="match status" value="1"/>
</dbReference>
<gene>
    <name evidence="6" type="ordered locus">CA2559_01390</name>
</gene>
<keyword evidence="3" id="KW-0285">Flavoprotein</keyword>
<evidence type="ECO:0000313" key="6">
    <source>
        <dbReference type="EMBL" id="EAP87367.1"/>
    </source>
</evidence>
<name>A3U550_CROAH</name>
<evidence type="ECO:0000313" key="7">
    <source>
        <dbReference type="Proteomes" id="UP000002297"/>
    </source>
</evidence>
<dbReference type="PRINTS" id="PR00368">
    <property type="entry name" value="FADPNR"/>
</dbReference>
<reference evidence="6 7" key="1">
    <citation type="journal article" date="2010" name="J. Bacteriol.">
        <title>The complete genome sequence of Croceibacter atlanticus HTCC2559T.</title>
        <authorList>
            <person name="Oh H.M."/>
            <person name="Kang I."/>
            <person name="Ferriera S."/>
            <person name="Giovannoni S.J."/>
            <person name="Cho J.C."/>
        </authorList>
    </citation>
    <scope>NUCLEOTIDE SEQUENCE [LARGE SCALE GENOMIC DNA]</scope>
    <source>
        <strain evidence="7">ATCC BAA-628 / HTCC2559 / KCTC 12090</strain>
    </source>
</reference>
<dbReference type="GeneID" id="89452079"/>
<dbReference type="PANTHER" id="PTHR43429:SF3">
    <property type="entry name" value="NITRITE REDUCTASE [NAD(P)H]"/>
    <property type="match status" value="1"/>
</dbReference>
<dbReference type="STRING" id="216432.CA2559_01390"/>
<dbReference type="EMBL" id="CP002046">
    <property type="protein sequence ID" value="EAP87367.1"/>
    <property type="molecule type" value="Genomic_DNA"/>
</dbReference>
<organism evidence="6 7">
    <name type="scientific">Croceibacter atlanticus (strain ATCC BAA-628 / JCM 21780 / CIP 108009 / IAM 15332 / KCTC 12090 / HTCC2559)</name>
    <dbReference type="NCBI Taxonomy" id="216432"/>
    <lineage>
        <taxon>Bacteria</taxon>
        <taxon>Pseudomonadati</taxon>
        <taxon>Bacteroidota</taxon>
        <taxon>Flavobacteriia</taxon>
        <taxon>Flavobacteriales</taxon>
        <taxon>Flavobacteriaceae</taxon>
        <taxon>Croceibacter</taxon>
    </lineage>
</organism>
<evidence type="ECO:0000256" key="4">
    <source>
        <dbReference type="ARBA" id="ARBA00022827"/>
    </source>
</evidence>
<evidence type="ECO:0000259" key="5">
    <source>
        <dbReference type="Pfam" id="PF07992"/>
    </source>
</evidence>
<dbReference type="InterPro" id="IPR023753">
    <property type="entry name" value="FAD/NAD-binding_dom"/>
</dbReference>
<dbReference type="KEGG" id="cat:CA2559_01390"/>
<dbReference type="OrthoDB" id="9792592at2"/>
<evidence type="ECO:0000256" key="2">
    <source>
        <dbReference type="ARBA" id="ARBA00006442"/>
    </source>
</evidence>
<dbReference type="InterPro" id="IPR036188">
    <property type="entry name" value="FAD/NAD-bd_sf"/>
</dbReference>
<keyword evidence="4" id="KW-0274">FAD</keyword>
<dbReference type="HOGENOM" id="CLU_003291_4_4_10"/>
<dbReference type="PRINTS" id="PR00411">
    <property type="entry name" value="PNDRDTASEI"/>
</dbReference>
<proteinExistence type="inferred from homology"/>
<dbReference type="RefSeq" id="WP_013186045.1">
    <property type="nucleotide sequence ID" value="NC_014230.1"/>
</dbReference>
<dbReference type="Gene3D" id="3.50.50.60">
    <property type="entry name" value="FAD/NAD(P)-binding domain"/>
    <property type="match status" value="2"/>
</dbReference>
<dbReference type="GO" id="GO:0016491">
    <property type="term" value="F:oxidoreductase activity"/>
    <property type="evidence" value="ECO:0007669"/>
    <property type="project" value="InterPro"/>
</dbReference>
<evidence type="ECO:0000256" key="3">
    <source>
        <dbReference type="ARBA" id="ARBA00022630"/>
    </source>
</evidence>
<comment type="cofactor">
    <cofactor evidence="1">
        <name>FAD</name>
        <dbReference type="ChEBI" id="CHEBI:57692"/>
    </cofactor>
</comment>
<dbReference type="InterPro" id="IPR050260">
    <property type="entry name" value="FAD-bd_OxRdtase"/>
</dbReference>
<sequence>MKHIVIIGNGISGITAARHIRKLSDYRITVISSETEHFYSRTALMYIYMGHMKYEHTKPYEDWFWEKNRIELKQGYVVSVDTENKQLQFKNNDLLGYDKLILATGSQTATYGWEGLSLNGVQGLVNIQDVQALENNTENCKHAVIIGGGLIGVELAEMLSTRKIPVTFLIRESYFWNSVLPENDAKHISEHILSHGISLKPETNLDKILGDNNGNVRAVLTDSGEEISCDVVGICTGVKPNINFLEGSGIATDKGILVNRKLETNVKDIYAIGDCAQQHEAIGYRKPVEAVWYTGRMMGETVAQTICGKTMPYNPGNWFNSAKFFDVEYQTYGWVFNDENKKEGETHFHWKNPEGNQWLTIAYHEETLKFLGINTFGIRMKHETFDSWLNENQNVAHVVDNLRKANFDPEFYKKLESNIQISFKNHLSSKTTNTTKL</sequence>
<protein>
    <submittedName>
        <fullName evidence="6">NADH oxidase (NoxA-4)</fullName>
    </submittedName>
</protein>
<dbReference type="Pfam" id="PF07992">
    <property type="entry name" value="Pyr_redox_2"/>
    <property type="match status" value="1"/>
</dbReference>
<dbReference type="Proteomes" id="UP000002297">
    <property type="component" value="Chromosome"/>
</dbReference>
<evidence type="ECO:0000256" key="1">
    <source>
        <dbReference type="ARBA" id="ARBA00001974"/>
    </source>
</evidence>
<comment type="similarity">
    <text evidence="2">Belongs to the FAD-dependent oxidoreductase family.</text>
</comment>
<keyword evidence="7" id="KW-1185">Reference proteome</keyword>
<dbReference type="SUPFAM" id="SSF51905">
    <property type="entry name" value="FAD/NAD(P)-binding domain"/>
    <property type="match status" value="1"/>
</dbReference>
<feature type="domain" description="FAD/NAD(P)-binding" evidence="5">
    <location>
        <begin position="3"/>
        <end position="280"/>
    </location>
</feature>
<dbReference type="AlphaFoldDB" id="A3U550"/>
<accession>A3U550</accession>
<dbReference type="eggNOG" id="COG0446">
    <property type="taxonomic scope" value="Bacteria"/>
</dbReference>